<protein>
    <submittedName>
        <fullName evidence="1">Uncharacterized protein</fullName>
    </submittedName>
</protein>
<accession>A0A5M8PTK8</accession>
<dbReference type="OrthoDB" id="5426113at2759"/>
<reference evidence="1 2" key="1">
    <citation type="submission" date="2019-09" db="EMBL/GenBank/DDBJ databases">
        <title>The hologenome of the rock-dwelling lichen Lasallia pustulata.</title>
        <authorList>
            <person name="Greshake Tzovaras B."/>
            <person name="Segers F."/>
            <person name="Bicker A."/>
            <person name="Dal Grande F."/>
            <person name="Otte J."/>
            <person name="Hankeln T."/>
            <person name="Schmitt I."/>
            <person name="Ebersberger I."/>
        </authorList>
    </citation>
    <scope>NUCLEOTIDE SEQUENCE [LARGE SCALE GENOMIC DNA]</scope>
    <source>
        <strain evidence="1">A1-1</strain>
    </source>
</reference>
<dbReference type="EMBL" id="VXIT01000005">
    <property type="protein sequence ID" value="KAA6412870.1"/>
    <property type="molecule type" value="Genomic_DNA"/>
</dbReference>
<sequence>MSLVLNPAGTGRKRPTRMEAIGSKGLDKPEHYWVKLDPIADFLYPPLSQGGIPYTFNYLDTVNVSWDTYVKYPVATSHYYLSLSYENNTYQVNLLHNWTVSAIGSQLISLDPFQTVYPCNFIWQGPSIGINYTTISFYITRNSQQAPVLWGAYNGTGPLQSYIFTTTTSPSS</sequence>
<evidence type="ECO:0000313" key="2">
    <source>
        <dbReference type="Proteomes" id="UP000324767"/>
    </source>
</evidence>
<name>A0A5M8PTK8_9LECA</name>
<proteinExistence type="predicted"/>
<comment type="caution">
    <text evidence="1">The sequence shown here is derived from an EMBL/GenBank/DDBJ whole genome shotgun (WGS) entry which is preliminary data.</text>
</comment>
<organism evidence="1 2">
    <name type="scientific">Lasallia pustulata</name>
    <dbReference type="NCBI Taxonomy" id="136370"/>
    <lineage>
        <taxon>Eukaryota</taxon>
        <taxon>Fungi</taxon>
        <taxon>Dikarya</taxon>
        <taxon>Ascomycota</taxon>
        <taxon>Pezizomycotina</taxon>
        <taxon>Lecanoromycetes</taxon>
        <taxon>OSLEUM clade</taxon>
        <taxon>Umbilicariomycetidae</taxon>
        <taxon>Umbilicariales</taxon>
        <taxon>Umbilicariaceae</taxon>
        <taxon>Lasallia</taxon>
    </lineage>
</organism>
<dbReference type="AlphaFoldDB" id="A0A5M8PTK8"/>
<gene>
    <name evidence="1" type="ORF">FRX48_03863</name>
</gene>
<evidence type="ECO:0000313" key="1">
    <source>
        <dbReference type="EMBL" id="KAA6412870.1"/>
    </source>
</evidence>
<dbReference type="Proteomes" id="UP000324767">
    <property type="component" value="Unassembled WGS sequence"/>
</dbReference>